<evidence type="ECO:0000256" key="10">
    <source>
        <dbReference type="PROSITE-ProRule" id="PRU00175"/>
    </source>
</evidence>
<dbReference type="PROSITE" id="PS00518">
    <property type="entry name" value="ZF_RING_1"/>
    <property type="match status" value="1"/>
</dbReference>
<evidence type="ECO:0000256" key="2">
    <source>
        <dbReference type="ARBA" id="ARBA00004308"/>
    </source>
</evidence>
<dbReference type="UniPathway" id="UPA00143"/>
<dbReference type="AlphaFoldDB" id="A0A8J5KD66"/>
<keyword evidence="7 11" id="KW-0833">Ubl conjugation pathway</keyword>
<protein>
    <recommendedName>
        <fullName evidence="11">E3 ubiquitin-protein ligase RMA</fullName>
        <ecNumber evidence="11">2.3.2.27</ecNumber>
    </recommendedName>
    <alternativeName>
        <fullName evidence="11">Protein RING membrane-anchor</fullName>
    </alternativeName>
    <alternativeName>
        <fullName evidence="11">RING-type E3 ubiquitin transferase RMA</fullName>
    </alternativeName>
</protein>
<dbReference type="EC" id="2.3.2.27" evidence="11"/>
<comment type="catalytic activity">
    <reaction evidence="1 11">
        <text>S-ubiquitinyl-[E2 ubiquitin-conjugating enzyme]-L-cysteine + [acceptor protein]-L-lysine = [E2 ubiquitin-conjugating enzyme]-L-cysteine + N(6)-ubiquitinyl-[acceptor protein]-L-lysine.</text>
        <dbReference type="EC" id="2.3.2.27"/>
    </reaction>
</comment>
<proteinExistence type="predicted"/>
<evidence type="ECO:0000313" key="13">
    <source>
        <dbReference type="EMBL" id="KAG6478302.1"/>
    </source>
</evidence>
<dbReference type="InterPro" id="IPR018957">
    <property type="entry name" value="Znf_C3HC4_RING-type"/>
</dbReference>
<evidence type="ECO:0000256" key="8">
    <source>
        <dbReference type="ARBA" id="ARBA00022833"/>
    </source>
</evidence>
<reference evidence="13 14" key="1">
    <citation type="submission" date="2020-08" db="EMBL/GenBank/DDBJ databases">
        <title>Plant Genome Project.</title>
        <authorList>
            <person name="Zhang R.-G."/>
        </authorList>
    </citation>
    <scope>NUCLEOTIDE SEQUENCE [LARGE SCALE GENOMIC DNA]</scope>
    <source>
        <tissue evidence="13">Rhizome</tissue>
    </source>
</reference>
<evidence type="ECO:0000256" key="1">
    <source>
        <dbReference type="ARBA" id="ARBA00000900"/>
    </source>
</evidence>
<dbReference type="SMART" id="SM00184">
    <property type="entry name" value="RING"/>
    <property type="match status" value="1"/>
</dbReference>
<keyword evidence="5 11" id="KW-0479">Metal-binding</keyword>
<name>A0A8J5KD66_ZINOF</name>
<evidence type="ECO:0000256" key="5">
    <source>
        <dbReference type="ARBA" id="ARBA00022723"/>
    </source>
</evidence>
<dbReference type="GO" id="GO:0016567">
    <property type="term" value="P:protein ubiquitination"/>
    <property type="evidence" value="ECO:0007669"/>
    <property type="project" value="UniProtKB-UniPathway"/>
</dbReference>
<dbReference type="PROSITE" id="PS50089">
    <property type="entry name" value="ZF_RING_2"/>
    <property type="match status" value="1"/>
</dbReference>
<dbReference type="EMBL" id="JACMSC010000017">
    <property type="protein sequence ID" value="KAG6478302.1"/>
    <property type="molecule type" value="Genomic_DNA"/>
</dbReference>
<dbReference type="InterPro" id="IPR013083">
    <property type="entry name" value="Znf_RING/FYVE/PHD"/>
</dbReference>
<dbReference type="PANTHER" id="PTHR12313">
    <property type="entry name" value="E3 UBIQUITIN-PROTEIN LIGASE RNF5-RELATED"/>
    <property type="match status" value="1"/>
</dbReference>
<comment type="subcellular location">
    <subcellularLocation>
        <location evidence="2">Endomembrane system</location>
    </subcellularLocation>
    <subcellularLocation>
        <location evidence="11">Endoplasmic reticulum membrane</location>
        <topology evidence="11">Single-pass type IV membrane protein</topology>
    </subcellularLocation>
</comment>
<comment type="pathway">
    <text evidence="3 11">Protein modification; protein ubiquitination.</text>
</comment>
<gene>
    <name evidence="13" type="ORF">ZIOFF_061737</name>
</gene>
<keyword evidence="4 11" id="KW-0808">Transferase</keyword>
<feature type="domain" description="RING-type" evidence="12">
    <location>
        <begin position="116"/>
        <end position="158"/>
    </location>
</feature>
<dbReference type="Gene3D" id="3.30.40.10">
    <property type="entry name" value="Zinc/RING finger domain, C3HC4 (zinc finger)"/>
    <property type="match status" value="1"/>
</dbReference>
<comment type="function">
    <text evidence="11">E3 ubiquitin-protein ligase.</text>
</comment>
<keyword evidence="14" id="KW-1185">Reference proteome</keyword>
<evidence type="ECO:0000256" key="6">
    <source>
        <dbReference type="ARBA" id="ARBA00022771"/>
    </source>
</evidence>
<dbReference type="InterPro" id="IPR045103">
    <property type="entry name" value="RNF5/RNF185-like"/>
</dbReference>
<evidence type="ECO:0000256" key="4">
    <source>
        <dbReference type="ARBA" id="ARBA00022679"/>
    </source>
</evidence>
<evidence type="ECO:0000313" key="14">
    <source>
        <dbReference type="Proteomes" id="UP000734854"/>
    </source>
</evidence>
<evidence type="ECO:0000256" key="3">
    <source>
        <dbReference type="ARBA" id="ARBA00004906"/>
    </source>
</evidence>
<dbReference type="GO" id="GO:0008270">
    <property type="term" value="F:zinc ion binding"/>
    <property type="evidence" value="ECO:0007669"/>
    <property type="project" value="UniProtKB-KW"/>
</dbReference>
<evidence type="ECO:0000259" key="12">
    <source>
        <dbReference type="PROSITE" id="PS50089"/>
    </source>
</evidence>
<dbReference type="Proteomes" id="UP000734854">
    <property type="component" value="Unassembled WGS sequence"/>
</dbReference>
<dbReference type="GO" id="GO:0005789">
    <property type="term" value="C:endoplasmic reticulum membrane"/>
    <property type="evidence" value="ECO:0007669"/>
    <property type="project" value="UniProtKB-SubCell"/>
</dbReference>
<keyword evidence="11" id="KW-1133">Transmembrane helix</keyword>
<comment type="domain">
    <text evidence="11">The RING-type zinc finger domain is responsible for E3 ligase activity.</text>
</comment>
<feature type="transmembrane region" description="Helical" evidence="11">
    <location>
        <begin position="270"/>
        <end position="288"/>
    </location>
</feature>
<evidence type="ECO:0000256" key="7">
    <source>
        <dbReference type="ARBA" id="ARBA00022786"/>
    </source>
</evidence>
<dbReference type="InterPro" id="IPR001841">
    <property type="entry name" value="Znf_RING"/>
</dbReference>
<keyword evidence="8 11" id="KW-0862">Zinc</keyword>
<comment type="caution">
    <text evidence="13">The sequence shown here is derived from an EMBL/GenBank/DDBJ whole genome shotgun (WGS) entry which is preliminary data.</text>
</comment>
<dbReference type="SUPFAM" id="SSF57850">
    <property type="entry name" value="RING/U-box"/>
    <property type="match status" value="1"/>
</dbReference>
<keyword evidence="11" id="KW-0256">Endoplasmic reticulum</keyword>
<keyword evidence="11" id="KW-0812">Transmembrane</keyword>
<accession>A0A8J5KD66</accession>
<sequence length="289" mass="32150">MVSSLWFRCGLASAAPYKARADRPSSSTIRVALERDSPLELFIRSSLLRPCADCLEISKRLAILKDAVVQVQMAHGVGVCSCAQAMDKPSMKEPPSNSSTLGVTEPARSVDACFDCNICFDCAVEPVVTLCGHLYCWPCVYQWMQLESISHKQCPVCKARLSQDTLVPLYGCGRLQQTAAKGDSDVPRRPTTRMPYDHAPFSYPMHQQQPQFHQDNGHVSGSFGPGGFVSDDPPFVSGIHGESLHHEQSYYLTLNGKSTRLRQLMHLECLLHQIWIFLFLCVVVCLLLF</sequence>
<dbReference type="Pfam" id="PF00097">
    <property type="entry name" value="zf-C3HC4"/>
    <property type="match status" value="1"/>
</dbReference>
<dbReference type="InterPro" id="IPR017907">
    <property type="entry name" value="Znf_RING_CS"/>
</dbReference>
<keyword evidence="9 11" id="KW-0472">Membrane</keyword>
<keyword evidence="6 10" id="KW-0863">Zinc-finger</keyword>
<evidence type="ECO:0000256" key="11">
    <source>
        <dbReference type="RuleBase" id="RU369090"/>
    </source>
</evidence>
<evidence type="ECO:0000256" key="9">
    <source>
        <dbReference type="ARBA" id="ARBA00023136"/>
    </source>
</evidence>
<organism evidence="13 14">
    <name type="scientific">Zingiber officinale</name>
    <name type="common">Ginger</name>
    <name type="synonym">Amomum zingiber</name>
    <dbReference type="NCBI Taxonomy" id="94328"/>
    <lineage>
        <taxon>Eukaryota</taxon>
        <taxon>Viridiplantae</taxon>
        <taxon>Streptophyta</taxon>
        <taxon>Embryophyta</taxon>
        <taxon>Tracheophyta</taxon>
        <taxon>Spermatophyta</taxon>
        <taxon>Magnoliopsida</taxon>
        <taxon>Liliopsida</taxon>
        <taxon>Zingiberales</taxon>
        <taxon>Zingiberaceae</taxon>
        <taxon>Zingiber</taxon>
    </lineage>
</organism>
<dbReference type="GO" id="GO:0061630">
    <property type="term" value="F:ubiquitin protein ligase activity"/>
    <property type="evidence" value="ECO:0007669"/>
    <property type="project" value="UniProtKB-UniRule"/>
</dbReference>
<dbReference type="CDD" id="cd16534">
    <property type="entry name" value="RING-HC_RNF5-like"/>
    <property type="match status" value="1"/>
</dbReference>
<dbReference type="GO" id="GO:0006511">
    <property type="term" value="P:ubiquitin-dependent protein catabolic process"/>
    <property type="evidence" value="ECO:0007669"/>
    <property type="project" value="UniProtKB-UniRule"/>
</dbReference>